<organism evidence="2 3">
    <name type="scientific">Massilia agri</name>
    <dbReference type="NCBI Taxonomy" id="1886785"/>
    <lineage>
        <taxon>Bacteria</taxon>
        <taxon>Pseudomonadati</taxon>
        <taxon>Pseudomonadota</taxon>
        <taxon>Betaproteobacteria</taxon>
        <taxon>Burkholderiales</taxon>
        <taxon>Oxalobacteraceae</taxon>
        <taxon>Telluria group</taxon>
        <taxon>Massilia</taxon>
    </lineage>
</organism>
<gene>
    <name evidence="2" type="ORF">NX780_09140</name>
</gene>
<dbReference type="EMBL" id="JANUHA010000005">
    <property type="protein sequence ID" value="MCS0596514.1"/>
    <property type="molecule type" value="Genomic_DNA"/>
</dbReference>
<sequence length="166" mass="17777">MHEVFTSAMLAASVAAAPAQLSSIDELAGTWTLVAADLIKTDGSVVRDYGNAPKGLLVIDSGGRYSLQIFKAERVHFASADKGAGTDAEFRSAVLGSSTHCGQMRLDGGQLHFHIEGASFPNWEGTVQKRNFEFTGEQLRYLVPARSDGTVPVSVWRRLAGQAARP</sequence>
<dbReference type="Proteomes" id="UP001206572">
    <property type="component" value="Unassembled WGS sequence"/>
</dbReference>
<evidence type="ECO:0000313" key="3">
    <source>
        <dbReference type="Proteomes" id="UP001206572"/>
    </source>
</evidence>
<name>A0ABT2AJV0_9BURK</name>
<proteinExistence type="predicted"/>
<evidence type="ECO:0000259" key="1">
    <source>
        <dbReference type="Pfam" id="PF13924"/>
    </source>
</evidence>
<dbReference type="Pfam" id="PF13924">
    <property type="entry name" value="Lipocalin_5"/>
    <property type="match status" value="1"/>
</dbReference>
<protein>
    <submittedName>
        <fullName evidence="2">Lipocalin-like domain-containing protein</fullName>
    </submittedName>
</protein>
<comment type="caution">
    <text evidence="2">The sequence shown here is derived from an EMBL/GenBank/DDBJ whole genome shotgun (WGS) entry which is preliminary data.</text>
</comment>
<feature type="domain" description="Lipocalin-like" evidence="1">
    <location>
        <begin position="29"/>
        <end position="150"/>
    </location>
</feature>
<evidence type="ECO:0000313" key="2">
    <source>
        <dbReference type="EMBL" id="MCS0596514.1"/>
    </source>
</evidence>
<keyword evidence="3" id="KW-1185">Reference proteome</keyword>
<dbReference type="InterPro" id="IPR024311">
    <property type="entry name" value="Lipocalin-like"/>
</dbReference>
<reference evidence="2 3" key="1">
    <citation type="submission" date="2022-08" db="EMBL/GenBank/DDBJ databases">
        <title>Reclassification of Massilia species as members of the genera Telluria, Duganella, Pseudoduganella, Mokoshia gen. nov. and Zemynaea gen. nov. using orthogonal and non-orthogonal genome-based approaches.</title>
        <authorList>
            <person name="Bowman J.P."/>
        </authorList>
    </citation>
    <scope>NUCLEOTIDE SEQUENCE [LARGE SCALE GENOMIC DNA]</scope>
    <source>
        <strain evidence="2 3">JCM 31661</strain>
    </source>
</reference>
<dbReference type="RefSeq" id="WP_258827552.1">
    <property type="nucleotide sequence ID" value="NZ_JANUHA010000005.1"/>
</dbReference>
<accession>A0ABT2AJV0</accession>